<dbReference type="EMBL" id="SIOX01000024">
    <property type="protein sequence ID" value="TAX62950.1"/>
    <property type="molecule type" value="Genomic_DNA"/>
</dbReference>
<keyword evidence="3" id="KW-1185">Reference proteome</keyword>
<proteinExistence type="predicted"/>
<dbReference type="SUPFAM" id="SSF55729">
    <property type="entry name" value="Acyl-CoA N-acyltransferases (Nat)"/>
    <property type="match status" value="1"/>
</dbReference>
<name>A0ABY1WVR1_9HYPH</name>
<dbReference type="Proteomes" id="UP000291659">
    <property type="component" value="Unassembled WGS sequence"/>
</dbReference>
<gene>
    <name evidence="2" type="ORF">ELH98_39700</name>
</gene>
<feature type="domain" description="N-acetyltransferase" evidence="1">
    <location>
        <begin position="1"/>
        <end position="134"/>
    </location>
</feature>
<dbReference type="PROSITE" id="PS51186">
    <property type="entry name" value="GNAT"/>
    <property type="match status" value="1"/>
</dbReference>
<sequence>MPMAQRLSIGKSKFVLENYVSDPVGIRCSLAEDEQGALLGFQSLIRSTEGNRYGTPVGWGIIGTHVSPDAARTGVGTALFVASRKAAIEAGLTKIEAFIGKDNKIAQSYYERMDFETCRHTDTGVCKAWTSEEN</sequence>
<dbReference type="InterPro" id="IPR000182">
    <property type="entry name" value="GNAT_dom"/>
</dbReference>
<evidence type="ECO:0000259" key="1">
    <source>
        <dbReference type="PROSITE" id="PS51186"/>
    </source>
</evidence>
<reference evidence="2 3" key="1">
    <citation type="submission" date="2019-02" db="EMBL/GenBank/DDBJ databases">
        <title>The genomic architecture of introgression among sibling species of bacteria.</title>
        <authorList>
            <person name="Cavassim M.I.A."/>
            <person name="Moeskjaer S."/>
            <person name="Moslemi C."/>
            <person name="Fields B."/>
            <person name="Bachmann A."/>
            <person name="Vilhjalmsson B."/>
            <person name="Schierup M.H."/>
            <person name="Young J.P.W."/>
            <person name="Andersen S.U."/>
        </authorList>
    </citation>
    <scope>NUCLEOTIDE SEQUENCE [LARGE SCALE GENOMIC DNA]</scope>
    <source>
        <strain evidence="2 3">SM141A</strain>
    </source>
</reference>
<evidence type="ECO:0000313" key="2">
    <source>
        <dbReference type="EMBL" id="TAX62950.1"/>
    </source>
</evidence>
<dbReference type="Gene3D" id="3.40.630.30">
    <property type="match status" value="1"/>
</dbReference>
<evidence type="ECO:0000313" key="3">
    <source>
        <dbReference type="Proteomes" id="UP000291659"/>
    </source>
</evidence>
<protein>
    <submittedName>
        <fullName evidence="2">GNAT family N-acetyltransferase</fullName>
    </submittedName>
</protein>
<organism evidence="2 3">
    <name type="scientific">Rhizobium ruizarguesonis</name>
    <dbReference type="NCBI Taxonomy" id="2081791"/>
    <lineage>
        <taxon>Bacteria</taxon>
        <taxon>Pseudomonadati</taxon>
        <taxon>Pseudomonadota</taxon>
        <taxon>Alphaproteobacteria</taxon>
        <taxon>Hyphomicrobiales</taxon>
        <taxon>Rhizobiaceae</taxon>
        <taxon>Rhizobium/Agrobacterium group</taxon>
        <taxon>Rhizobium</taxon>
    </lineage>
</organism>
<comment type="caution">
    <text evidence="2">The sequence shown here is derived from an EMBL/GenBank/DDBJ whole genome shotgun (WGS) entry which is preliminary data.</text>
</comment>
<dbReference type="CDD" id="cd04301">
    <property type="entry name" value="NAT_SF"/>
    <property type="match status" value="1"/>
</dbReference>
<dbReference type="InterPro" id="IPR016181">
    <property type="entry name" value="Acyl_CoA_acyltransferase"/>
</dbReference>
<dbReference type="Pfam" id="PF00583">
    <property type="entry name" value="Acetyltransf_1"/>
    <property type="match status" value="1"/>
</dbReference>
<accession>A0ABY1WVR1</accession>